<keyword evidence="3 9" id="KW-0812">Transmembrane</keyword>
<feature type="domain" description="SEFIR" evidence="11">
    <location>
        <begin position="382"/>
        <end position="531"/>
    </location>
</feature>
<keyword evidence="5 9" id="KW-1133">Transmembrane helix</keyword>
<dbReference type="Pfam" id="PF16742">
    <property type="entry name" value="IL17R_D_N"/>
    <property type="match status" value="1"/>
</dbReference>
<evidence type="ECO:0000256" key="9">
    <source>
        <dbReference type="SAM" id="Phobius"/>
    </source>
</evidence>
<dbReference type="PANTHER" id="PTHR15583">
    <property type="entry name" value="INTERLEUKIN-17 RECEPTOR"/>
    <property type="match status" value="1"/>
</dbReference>
<dbReference type="Gene3D" id="3.40.50.11530">
    <property type="match status" value="1"/>
</dbReference>
<sequence length="578" mass="66020">WPTLTADLLALVILCFGASVEQMSYRPQSCTLECIRQGDPECEYCRITANEVQLSTSIPYTSIFGSCVPWPCHSFLGQDTPEVCLHYVDAPRNIQIEFENNQDPTFDAITVSWNPSQYGIAFLRGFQVTLQALGGSQILCQLFLLRNNLTLTHAHAQRVYYSDPFTRLSLDARYVVTIMALPVPEQWHQFYQKKEFFTRTCREKNGLEECKKDWYPRYVEVHQENQDIFVTFNLAPENFKIRHYFSSCFGGGLRNYTNIEPDFGRNKTHHTYRLQNLRAGTNYTCEIAANVVDAVRKSFVVVVQHNYEDPLTSHFTERSLLVVLLSVGILLAATATVIFTVLYKKRLKNAVKTKMRPDIIEQYYDKKLDEGQCVLLESNTCPPRLLICYSRNDGSAHVKVVLQLAAFLQKHMATQVHLDLWESLSIMEDGILSWHCRRLNECDFVMVICSRGLLQNRKNQYENEDQNTDENTTLTTIAMIGQEMCRAKALGQDLSKYMAAIFEYSEESDIPAVLGLASRYTLTEDLPLLFSHLHGVPLQKPGVYLQVENISESGYFKLPAGAALQQAIQEAKVQLLDE</sequence>
<comment type="caution">
    <text evidence="12">The sequence shown here is derived from an EMBL/GenBank/DDBJ whole genome shotgun (WGS) entry which is preliminary data.</text>
</comment>
<dbReference type="SUPFAM" id="SSF49265">
    <property type="entry name" value="Fibronectin type III"/>
    <property type="match status" value="1"/>
</dbReference>
<evidence type="ECO:0000256" key="5">
    <source>
        <dbReference type="ARBA" id="ARBA00022989"/>
    </source>
</evidence>
<keyword evidence="6 9" id="KW-0472">Membrane</keyword>
<dbReference type="PROSITE" id="PS51534">
    <property type="entry name" value="SEFIR"/>
    <property type="match status" value="1"/>
</dbReference>
<proteinExistence type="predicted"/>
<dbReference type="InterPro" id="IPR036116">
    <property type="entry name" value="FN3_sf"/>
</dbReference>
<feature type="non-terminal residue" evidence="12">
    <location>
        <position position="578"/>
    </location>
</feature>
<evidence type="ECO:0000256" key="1">
    <source>
        <dbReference type="ARBA" id="ARBA00004251"/>
    </source>
</evidence>
<evidence type="ECO:0000256" key="8">
    <source>
        <dbReference type="ARBA" id="ARBA00023180"/>
    </source>
</evidence>
<dbReference type="PANTHER" id="PTHR15583:SF17">
    <property type="entry name" value="INTERLEUKIN-17 RECEPTOR D ISOFORM X1"/>
    <property type="match status" value="1"/>
</dbReference>
<evidence type="ECO:0000256" key="7">
    <source>
        <dbReference type="ARBA" id="ARBA00023170"/>
    </source>
</evidence>
<protein>
    <submittedName>
        <fullName evidence="12">Interleukin-17 receptor D</fullName>
    </submittedName>
</protein>
<dbReference type="Pfam" id="PF08357">
    <property type="entry name" value="SEFIR"/>
    <property type="match status" value="1"/>
</dbReference>
<dbReference type="InterPro" id="IPR038683">
    <property type="entry name" value="IL17RA/B_FnIII-like_1_sf"/>
</dbReference>
<organism evidence="12 13">
    <name type="scientific">Triplophysa rosa</name>
    <name type="common">Cave loach</name>
    <dbReference type="NCBI Taxonomy" id="992332"/>
    <lineage>
        <taxon>Eukaryota</taxon>
        <taxon>Metazoa</taxon>
        <taxon>Chordata</taxon>
        <taxon>Craniata</taxon>
        <taxon>Vertebrata</taxon>
        <taxon>Euteleostomi</taxon>
        <taxon>Actinopterygii</taxon>
        <taxon>Neopterygii</taxon>
        <taxon>Teleostei</taxon>
        <taxon>Ostariophysi</taxon>
        <taxon>Cypriniformes</taxon>
        <taxon>Nemacheilidae</taxon>
        <taxon>Triplophysa</taxon>
    </lineage>
</organism>
<accession>A0A9W7TCB3</accession>
<dbReference type="GO" id="GO:0030368">
    <property type="term" value="F:interleukin-17 receptor activity"/>
    <property type="evidence" value="ECO:0007669"/>
    <property type="project" value="InterPro"/>
</dbReference>
<dbReference type="InterPro" id="IPR003961">
    <property type="entry name" value="FN3_dom"/>
</dbReference>
<evidence type="ECO:0000256" key="2">
    <source>
        <dbReference type="ARBA" id="ARBA00022475"/>
    </source>
</evidence>
<gene>
    <name evidence="12" type="ORF">IRJ41_015007</name>
</gene>
<evidence type="ECO:0000256" key="4">
    <source>
        <dbReference type="ARBA" id="ARBA00022729"/>
    </source>
</evidence>
<reference evidence="12" key="1">
    <citation type="submission" date="2021-02" db="EMBL/GenBank/DDBJ databases">
        <title>Comparative genomics reveals that relaxation of natural selection precedes convergent phenotypic evolution of cavefish.</title>
        <authorList>
            <person name="Peng Z."/>
        </authorList>
    </citation>
    <scope>NUCLEOTIDE SEQUENCE</scope>
    <source>
        <tissue evidence="12">Muscle</tissue>
    </source>
</reference>
<dbReference type="InterPro" id="IPR039465">
    <property type="entry name" value="IL-17_rcpt-like"/>
</dbReference>
<keyword evidence="13" id="KW-1185">Reference proteome</keyword>
<dbReference type="EMBL" id="JAFHDT010000021">
    <property type="protein sequence ID" value="KAI7794354.1"/>
    <property type="molecule type" value="Genomic_DNA"/>
</dbReference>
<comment type="subcellular location">
    <subcellularLocation>
        <location evidence="1">Cell membrane</location>
        <topology evidence="1">Single-pass type I membrane protein</topology>
    </subcellularLocation>
</comment>
<feature type="transmembrane region" description="Helical" evidence="9">
    <location>
        <begin position="320"/>
        <end position="343"/>
    </location>
</feature>
<evidence type="ECO:0000313" key="12">
    <source>
        <dbReference type="EMBL" id="KAI7794354.1"/>
    </source>
</evidence>
<dbReference type="CDD" id="cd00063">
    <property type="entry name" value="FN3"/>
    <property type="match status" value="1"/>
</dbReference>
<keyword evidence="8" id="KW-0325">Glycoprotein</keyword>
<evidence type="ECO:0000313" key="13">
    <source>
        <dbReference type="Proteomes" id="UP001059041"/>
    </source>
</evidence>
<evidence type="ECO:0000256" key="10">
    <source>
        <dbReference type="SAM" id="SignalP"/>
    </source>
</evidence>
<name>A0A9W7TCB3_TRIRA</name>
<dbReference type="AlphaFoldDB" id="A0A9W7TCB3"/>
<dbReference type="InterPro" id="IPR031951">
    <property type="entry name" value="IL17R_D_N"/>
</dbReference>
<feature type="signal peptide" evidence="10">
    <location>
        <begin position="1"/>
        <end position="17"/>
    </location>
</feature>
<keyword evidence="7 12" id="KW-0675">Receptor</keyword>
<evidence type="ECO:0000259" key="11">
    <source>
        <dbReference type="PROSITE" id="PS51534"/>
    </source>
</evidence>
<dbReference type="InterPro" id="IPR013568">
    <property type="entry name" value="SEFIR_dom"/>
</dbReference>
<dbReference type="Gene3D" id="2.60.40.2160">
    <property type="entry name" value="Interleukin-17 receptor A/B, fibronectin-III-like domain 1"/>
    <property type="match status" value="1"/>
</dbReference>
<feature type="chain" id="PRO_5040745254" evidence="10">
    <location>
        <begin position="18"/>
        <end position="578"/>
    </location>
</feature>
<dbReference type="Proteomes" id="UP001059041">
    <property type="component" value="Linkage Group LG21"/>
</dbReference>
<keyword evidence="2" id="KW-1003">Cell membrane</keyword>
<evidence type="ECO:0000256" key="6">
    <source>
        <dbReference type="ARBA" id="ARBA00023136"/>
    </source>
</evidence>
<evidence type="ECO:0000256" key="3">
    <source>
        <dbReference type="ARBA" id="ARBA00022692"/>
    </source>
</evidence>
<keyword evidence="4 10" id="KW-0732">Signal</keyword>
<dbReference type="GO" id="GO:0005886">
    <property type="term" value="C:plasma membrane"/>
    <property type="evidence" value="ECO:0007669"/>
    <property type="project" value="UniProtKB-SubCell"/>
</dbReference>